<dbReference type="EMBL" id="CP060632">
    <property type="protein sequence ID" value="QNL99061.1"/>
    <property type="molecule type" value="Genomic_DNA"/>
</dbReference>
<protein>
    <submittedName>
        <fullName evidence="1">N-acetyltransferase</fullName>
    </submittedName>
</protein>
<organism evidence="1 2">
    <name type="scientific">Wujia chipingensis</name>
    <dbReference type="NCBI Taxonomy" id="2763670"/>
    <lineage>
        <taxon>Bacteria</taxon>
        <taxon>Bacillati</taxon>
        <taxon>Bacillota</taxon>
        <taxon>Clostridia</taxon>
        <taxon>Lachnospirales</taxon>
        <taxon>Lachnospiraceae</taxon>
        <taxon>Wujia</taxon>
    </lineage>
</organism>
<dbReference type="Proteomes" id="UP000515819">
    <property type="component" value="Chromosome"/>
</dbReference>
<dbReference type="InterPro" id="IPR016181">
    <property type="entry name" value="Acyl_CoA_acyltransferase"/>
</dbReference>
<evidence type="ECO:0000313" key="1">
    <source>
        <dbReference type="EMBL" id="QNL99061.1"/>
    </source>
</evidence>
<gene>
    <name evidence="1" type="ORF">H9Q76_09965</name>
</gene>
<keyword evidence="2" id="KW-1185">Reference proteome</keyword>
<proteinExistence type="predicted"/>
<keyword evidence="1" id="KW-0808">Transferase</keyword>
<dbReference type="AlphaFoldDB" id="A0A7G9FKI0"/>
<name>A0A7G9FKI0_9FIRM</name>
<dbReference type="SUPFAM" id="SSF55729">
    <property type="entry name" value="Acyl-CoA N-acyltransferases (Nat)"/>
    <property type="match status" value="1"/>
</dbReference>
<sequence>MKVTTLDTQVAEQIGHAFGYYDYGEEVGMGAFYRSKDAVATYIAGYVRMAFEGGMLYATSERGEGYIAYKVPGQKLKLRAGMQLVKALFHSMSLKELIRMGQGVSKGGTSLQDRMKKEKKPYIFVGMVCVPEQYQGQGYMRKVMELAYAEGNRLQVPVLLETDAKSKCDKYMHLGMQLDGIRDLGKYGKLYDLVKYPD</sequence>
<dbReference type="Gene3D" id="3.40.630.30">
    <property type="match status" value="1"/>
</dbReference>
<evidence type="ECO:0000313" key="2">
    <source>
        <dbReference type="Proteomes" id="UP000515819"/>
    </source>
</evidence>
<accession>A0A7G9FKI0</accession>
<dbReference type="GO" id="GO:0016740">
    <property type="term" value="F:transferase activity"/>
    <property type="evidence" value="ECO:0007669"/>
    <property type="project" value="UniProtKB-KW"/>
</dbReference>
<reference evidence="1 2" key="1">
    <citation type="submission" date="2020-08" db="EMBL/GenBank/DDBJ databases">
        <authorList>
            <person name="Liu C."/>
            <person name="Sun Q."/>
        </authorList>
    </citation>
    <scope>NUCLEOTIDE SEQUENCE [LARGE SCALE GENOMIC DNA]</scope>
    <source>
        <strain evidence="1 2">NSJ-4</strain>
    </source>
</reference>
<dbReference type="KEGG" id="wcp:H9Q76_09965"/>
<dbReference type="RefSeq" id="WP_021986349.1">
    <property type="nucleotide sequence ID" value="NZ_CP060632.1"/>
</dbReference>